<dbReference type="EMBL" id="AP024238">
    <property type="protein sequence ID" value="BCO28710.1"/>
    <property type="molecule type" value="Genomic_DNA"/>
</dbReference>
<dbReference type="RefSeq" id="WP_223904635.1">
    <property type="nucleotide sequence ID" value="NZ_AP024238.1"/>
</dbReference>
<gene>
    <name evidence="1" type="ORF">MIZ03_3620</name>
</gene>
<proteinExistence type="predicted"/>
<protein>
    <recommendedName>
        <fullName evidence="3">ApeA N-terminal domain-containing protein</fullName>
    </recommendedName>
</protein>
<evidence type="ECO:0000313" key="1">
    <source>
        <dbReference type="EMBL" id="BCO28710.1"/>
    </source>
</evidence>
<dbReference type="Proteomes" id="UP000824366">
    <property type="component" value="Chromosome"/>
</dbReference>
<evidence type="ECO:0008006" key="3">
    <source>
        <dbReference type="Google" id="ProtNLM"/>
    </source>
</evidence>
<sequence>MPFTVQLGTPPQGISLNSAQEGETVRLAWRDFSSSEDGDLFIARLEDYPSHVLRLIGSPAIKPSAIDHFLFLIKPDGECTVYVNELIHIAKVRIRKNVSKGDQIYSDDILDIEELRFDGVEIPQDVGVFVLLSNGWRKGMYFDLGPLWSPPIQRDYDIGKLLGGYLNYLTYQQIFKITEKDWEALLAVGWFPFIGLKTDTIAEVLNHIRNGWNPDRLVENIYTETAERVHLLLEHWRKSPVLAPHRDILTRAIERFAAQDFISCVSILYPRLEGLLRSIASHAGETNFSQSNLAEAPARAHRSSPNTYSRLLPQRFREFLSKVFFKSFDPNDSGNPAEASRHTIAHGVAAEDGFNQKASLLAILMIEQIVYHLPASEALAAEAPSAT</sequence>
<reference evidence="1 2" key="1">
    <citation type="journal article" date="2021" name="Microbiol. Spectr.">
        <title>A Single Bacterium Capable of Oxidation and Reduction of Iron at Circumneutral pH.</title>
        <authorList>
            <person name="Kato S."/>
            <person name="Ohkuma M."/>
        </authorList>
    </citation>
    <scope>NUCLEOTIDE SEQUENCE [LARGE SCALE GENOMIC DNA]</scope>
    <source>
        <strain evidence="1 2">MIZ03</strain>
    </source>
</reference>
<name>A0ABM7MRF8_9BURK</name>
<accession>A0ABM7MRF8</accession>
<evidence type="ECO:0000313" key="2">
    <source>
        <dbReference type="Proteomes" id="UP000824366"/>
    </source>
</evidence>
<keyword evidence="2" id="KW-1185">Reference proteome</keyword>
<organism evidence="1 2">
    <name type="scientific">Rhodoferax lithotrophicus</name>
    <dbReference type="NCBI Taxonomy" id="2798804"/>
    <lineage>
        <taxon>Bacteria</taxon>
        <taxon>Pseudomonadati</taxon>
        <taxon>Pseudomonadota</taxon>
        <taxon>Betaproteobacteria</taxon>
        <taxon>Burkholderiales</taxon>
        <taxon>Comamonadaceae</taxon>
        <taxon>Rhodoferax</taxon>
    </lineage>
</organism>